<comment type="caution">
    <text evidence="8">The sequence shown here is derived from an EMBL/GenBank/DDBJ whole genome shotgun (WGS) entry which is preliminary data.</text>
</comment>
<name>A0ABP7APN1_9ACTN</name>
<feature type="transmembrane region" description="Helical" evidence="6">
    <location>
        <begin position="46"/>
        <end position="65"/>
    </location>
</feature>
<dbReference type="CDD" id="cd06173">
    <property type="entry name" value="MFS_MefA_like"/>
    <property type="match status" value="1"/>
</dbReference>
<keyword evidence="5 6" id="KW-0472">Membrane</keyword>
<accession>A0ABP7APN1</accession>
<gene>
    <name evidence="8" type="ORF">GCM10022223_64570</name>
</gene>
<dbReference type="EMBL" id="BAAAZO010000012">
    <property type="protein sequence ID" value="GAA3637000.1"/>
    <property type="molecule type" value="Genomic_DNA"/>
</dbReference>
<dbReference type="PANTHER" id="PTHR23513:SF17">
    <property type="entry name" value="MEMBRANE PROTEIN"/>
    <property type="match status" value="1"/>
</dbReference>
<feature type="transmembrane region" description="Helical" evidence="6">
    <location>
        <begin position="12"/>
        <end position="34"/>
    </location>
</feature>
<protein>
    <recommendedName>
        <fullName evidence="7">Major facilitator superfamily (MFS) profile domain-containing protein</fullName>
    </recommendedName>
</protein>
<keyword evidence="3 6" id="KW-0812">Transmembrane</keyword>
<evidence type="ECO:0000256" key="1">
    <source>
        <dbReference type="ARBA" id="ARBA00004651"/>
    </source>
</evidence>
<keyword evidence="4 6" id="KW-1133">Transmembrane helix</keyword>
<feature type="transmembrane region" description="Helical" evidence="6">
    <location>
        <begin position="372"/>
        <end position="390"/>
    </location>
</feature>
<feature type="transmembrane region" description="Helical" evidence="6">
    <location>
        <begin position="77"/>
        <end position="96"/>
    </location>
</feature>
<dbReference type="PANTHER" id="PTHR23513">
    <property type="entry name" value="INTEGRAL MEMBRANE EFFLUX PROTEIN-RELATED"/>
    <property type="match status" value="1"/>
</dbReference>
<feature type="transmembrane region" description="Helical" evidence="6">
    <location>
        <begin position="102"/>
        <end position="121"/>
    </location>
</feature>
<evidence type="ECO:0000256" key="6">
    <source>
        <dbReference type="SAM" id="Phobius"/>
    </source>
</evidence>
<evidence type="ECO:0000259" key="7">
    <source>
        <dbReference type="PROSITE" id="PS50850"/>
    </source>
</evidence>
<evidence type="ECO:0000313" key="8">
    <source>
        <dbReference type="EMBL" id="GAA3637000.1"/>
    </source>
</evidence>
<dbReference type="Pfam" id="PF07690">
    <property type="entry name" value="MFS_1"/>
    <property type="match status" value="1"/>
</dbReference>
<evidence type="ECO:0000256" key="4">
    <source>
        <dbReference type="ARBA" id="ARBA00022989"/>
    </source>
</evidence>
<dbReference type="InterPro" id="IPR011701">
    <property type="entry name" value="MFS"/>
</dbReference>
<evidence type="ECO:0000256" key="2">
    <source>
        <dbReference type="ARBA" id="ARBA00022475"/>
    </source>
</evidence>
<feature type="domain" description="Major facilitator superfamily (MFS) profile" evidence="7">
    <location>
        <begin position="1"/>
        <end position="397"/>
    </location>
</feature>
<feature type="transmembrane region" description="Helical" evidence="6">
    <location>
        <begin position="161"/>
        <end position="189"/>
    </location>
</feature>
<comment type="subcellular location">
    <subcellularLocation>
        <location evidence="1">Cell membrane</location>
        <topology evidence="1">Multi-pass membrane protein</topology>
    </subcellularLocation>
</comment>
<evidence type="ECO:0000313" key="9">
    <source>
        <dbReference type="Proteomes" id="UP001501074"/>
    </source>
</evidence>
<feature type="transmembrane region" description="Helical" evidence="6">
    <location>
        <begin position="250"/>
        <end position="273"/>
    </location>
</feature>
<reference evidence="9" key="1">
    <citation type="journal article" date="2019" name="Int. J. Syst. Evol. Microbiol.">
        <title>The Global Catalogue of Microorganisms (GCM) 10K type strain sequencing project: providing services to taxonomists for standard genome sequencing and annotation.</title>
        <authorList>
            <consortium name="The Broad Institute Genomics Platform"/>
            <consortium name="The Broad Institute Genome Sequencing Center for Infectious Disease"/>
            <person name="Wu L."/>
            <person name="Ma J."/>
        </authorList>
    </citation>
    <scope>NUCLEOTIDE SEQUENCE [LARGE SCALE GENOMIC DNA]</scope>
    <source>
        <strain evidence="9">JCM 16902</strain>
    </source>
</reference>
<dbReference type="Proteomes" id="UP001501074">
    <property type="component" value="Unassembled WGS sequence"/>
</dbReference>
<feature type="transmembrane region" description="Helical" evidence="6">
    <location>
        <begin position="309"/>
        <end position="333"/>
    </location>
</feature>
<feature type="transmembrane region" description="Helical" evidence="6">
    <location>
        <begin position="285"/>
        <end position="303"/>
    </location>
</feature>
<feature type="transmembrane region" description="Helical" evidence="6">
    <location>
        <begin position="221"/>
        <end position="244"/>
    </location>
</feature>
<organism evidence="8 9">
    <name type="scientific">Kineosporia mesophila</name>
    <dbReference type="NCBI Taxonomy" id="566012"/>
    <lineage>
        <taxon>Bacteria</taxon>
        <taxon>Bacillati</taxon>
        <taxon>Actinomycetota</taxon>
        <taxon>Actinomycetes</taxon>
        <taxon>Kineosporiales</taxon>
        <taxon>Kineosporiaceae</taxon>
        <taxon>Kineosporia</taxon>
    </lineage>
</organism>
<feature type="transmembrane region" description="Helical" evidence="6">
    <location>
        <begin position="345"/>
        <end position="366"/>
    </location>
</feature>
<dbReference type="InterPro" id="IPR020846">
    <property type="entry name" value="MFS_dom"/>
</dbReference>
<evidence type="ECO:0000256" key="3">
    <source>
        <dbReference type="ARBA" id="ARBA00022692"/>
    </source>
</evidence>
<dbReference type="RefSeq" id="WP_231481686.1">
    <property type="nucleotide sequence ID" value="NZ_BAAAZO010000012.1"/>
</dbReference>
<evidence type="ECO:0000256" key="5">
    <source>
        <dbReference type="ARBA" id="ARBA00023136"/>
    </source>
</evidence>
<sequence>MTITTAKEPLPQAYLLWVSGAVISILGNGVLYFALGWTATGHSGALAGLVLTAVNLPRALFLLIGGALGDRVGARRVMITGDAVMIGLCLVLALVLHRSGPAAGILLVTGLVLGLVDAFYLPASGSLPRLLVTPGQLPRALGLRQAGGQVAQLIAGPLGGLLVVAVGLSGVLLLDAITFAAVLAVLLLITPMSDHVPATGSLAASALDGLRLALADPVLRTILLLTGAVAGLVLPAFSILVPLLARDHGWGARGAGLVVGAQALGTIAVALLIARRGALPRAGQAVAAGTVIAAAGLLLVALAPSPALAVLGAAVSGAGTGLFAGHASPAVLGATPPTHLSRVQAVLVLVQTVALLVTNNVVGALADAVDPTPVTALAASLLLLSGLLGFSSRPFRQV</sequence>
<dbReference type="Gene3D" id="1.20.1250.20">
    <property type="entry name" value="MFS general substrate transporter like domains"/>
    <property type="match status" value="1"/>
</dbReference>
<proteinExistence type="predicted"/>
<dbReference type="PROSITE" id="PS50850">
    <property type="entry name" value="MFS"/>
    <property type="match status" value="1"/>
</dbReference>
<keyword evidence="9" id="KW-1185">Reference proteome</keyword>
<keyword evidence="2" id="KW-1003">Cell membrane</keyword>
<dbReference type="SUPFAM" id="SSF103473">
    <property type="entry name" value="MFS general substrate transporter"/>
    <property type="match status" value="1"/>
</dbReference>
<dbReference type="InterPro" id="IPR036259">
    <property type="entry name" value="MFS_trans_sf"/>
</dbReference>